<organism evidence="3 4">
    <name type="scientific">Cyprinus carpio</name>
    <name type="common">Common carp</name>
    <dbReference type="NCBI Taxonomy" id="7962"/>
    <lineage>
        <taxon>Eukaryota</taxon>
        <taxon>Metazoa</taxon>
        <taxon>Chordata</taxon>
        <taxon>Craniata</taxon>
        <taxon>Vertebrata</taxon>
        <taxon>Euteleostomi</taxon>
        <taxon>Actinopterygii</taxon>
        <taxon>Neopterygii</taxon>
        <taxon>Teleostei</taxon>
        <taxon>Ostariophysi</taxon>
        <taxon>Cypriniformes</taxon>
        <taxon>Cyprinidae</taxon>
        <taxon>Cyprininae</taxon>
        <taxon>Cyprinus</taxon>
    </lineage>
</organism>
<dbReference type="Pfam" id="PF00078">
    <property type="entry name" value="RVT_1"/>
    <property type="match status" value="1"/>
</dbReference>
<dbReference type="InterPro" id="IPR015095">
    <property type="entry name" value="AlkB_hom8_N"/>
</dbReference>
<dbReference type="AlphaFoldDB" id="A0A8C1X4G6"/>
<evidence type="ECO:0000259" key="2">
    <source>
        <dbReference type="PROSITE" id="PS50878"/>
    </source>
</evidence>
<feature type="transmembrane region" description="Helical" evidence="1">
    <location>
        <begin position="337"/>
        <end position="358"/>
    </location>
</feature>
<dbReference type="GO" id="GO:0008168">
    <property type="term" value="F:methyltransferase activity"/>
    <property type="evidence" value="ECO:0007669"/>
    <property type="project" value="InterPro"/>
</dbReference>
<keyword evidence="1" id="KW-1133">Transmembrane helix</keyword>
<dbReference type="Pfam" id="PF09004">
    <property type="entry name" value="ALKBH8_N"/>
    <property type="match status" value="1"/>
</dbReference>
<dbReference type="Ensembl" id="ENSCCRT00015076361.1">
    <property type="protein sequence ID" value="ENSCCRP00015073962.1"/>
    <property type="gene ID" value="ENSCCRG00015029963.1"/>
</dbReference>
<proteinExistence type="predicted"/>
<evidence type="ECO:0000313" key="3">
    <source>
        <dbReference type="Ensembl" id="ENSCCRP00015073962.1"/>
    </source>
</evidence>
<feature type="domain" description="Reverse transcriptase" evidence="2">
    <location>
        <begin position="1"/>
        <end position="157"/>
    </location>
</feature>
<evidence type="ECO:0000256" key="1">
    <source>
        <dbReference type="SAM" id="Phobius"/>
    </source>
</evidence>
<dbReference type="SUPFAM" id="SSF56672">
    <property type="entry name" value="DNA/RNA polymerases"/>
    <property type="match status" value="1"/>
</dbReference>
<dbReference type="GO" id="GO:0016706">
    <property type="term" value="F:2-oxoglutarate-dependent dioxygenase activity"/>
    <property type="evidence" value="ECO:0007669"/>
    <property type="project" value="InterPro"/>
</dbReference>
<dbReference type="Proteomes" id="UP000694700">
    <property type="component" value="Unplaced"/>
</dbReference>
<dbReference type="InterPro" id="IPR043502">
    <property type="entry name" value="DNA/RNA_pol_sf"/>
</dbReference>
<dbReference type="PROSITE" id="PS50878">
    <property type="entry name" value="RT_POL"/>
    <property type="match status" value="1"/>
</dbReference>
<name>A0A8C1X4G6_CYPCA</name>
<keyword evidence="1" id="KW-0472">Membrane</keyword>
<dbReference type="PANTHER" id="PTHR33332">
    <property type="entry name" value="REVERSE TRANSCRIPTASE DOMAIN-CONTAINING PROTEIN"/>
    <property type="match status" value="1"/>
</dbReference>
<keyword evidence="1" id="KW-0812">Transmembrane</keyword>
<feature type="transmembrane region" description="Helical" evidence="1">
    <location>
        <begin position="370"/>
        <end position="390"/>
    </location>
</feature>
<accession>A0A8C1X4G6</accession>
<protein>
    <recommendedName>
        <fullName evidence="2">Reverse transcriptase domain-containing protein</fullName>
    </recommendedName>
</protein>
<dbReference type="InterPro" id="IPR000477">
    <property type="entry name" value="RT_dom"/>
</dbReference>
<reference evidence="3" key="1">
    <citation type="submission" date="2025-08" db="UniProtKB">
        <authorList>
            <consortium name="Ensembl"/>
        </authorList>
    </citation>
    <scope>IDENTIFICATION</scope>
</reference>
<sequence length="419" mass="46902">MLFIDFSSAFNTIIPQQLFHKLVQLGLNTSLCNWLLDFLTGRPQAVRVGSNTSSTITLNTGAPQGCVLSPLLFTLLTHDCTPSHNSNLFIKFVDDTTVVGLISNRDVTNYRSEVSRLAGWCSDNNLSLNVEKMKEIVVDFRRVHTQQAPLTINGASVERVSSTKFLGVHITEDLSWTENTAALAKKAQQRLYFLHKLRRARAPAPIMCTFYRGTIESILTSCIIVWYGACNASCRKTLQCIVRAVEKIIGVSLPFLQDIYGTSLTRKALCIAGDPTHPSHSFFSLLPSGRRLRSLQARTSRLKDSFIHQAVRKLNSISLNKELLSEISDTLIRLNKLLCTTIIISALFTLLVCTLSTMCRFTHLSFLHDLFVLYILLSVFNVLLLVLSVCTKGLRVTQFQFSVCMYCTCGRIDNKADFT</sequence>
<evidence type="ECO:0000313" key="4">
    <source>
        <dbReference type="Proteomes" id="UP000694700"/>
    </source>
</evidence>